<evidence type="ECO:0000313" key="3">
    <source>
        <dbReference type="Proteomes" id="UP000288212"/>
    </source>
</evidence>
<dbReference type="RefSeq" id="WP_126791261.1">
    <property type="nucleotide sequence ID" value="NZ_PIPI01000001.1"/>
</dbReference>
<proteinExistence type="predicted"/>
<comment type="caution">
    <text evidence="2">The sequence shown here is derived from an EMBL/GenBank/DDBJ whole genome shotgun (WGS) entry which is preliminary data.</text>
</comment>
<dbReference type="EMBL" id="PIPI01000001">
    <property type="protein sequence ID" value="RUO21955.1"/>
    <property type="molecule type" value="Genomic_DNA"/>
</dbReference>
<dbReference type="SUPFAM" id="SSF48452">
    <property type="entry name" value="TPR-like"/>
    <property type="match status" value="1"/>
</dbReference>
<dbReference type="OrthoDB" id="6238458at2"/>
<dbReference type="Proteomes" id="UP000288212">
    <property type="component" value="Unassembled WGS sequence"/>
</dbReference>
<dbReference type="PROSITE" id="PS51257">
    <property type="entry name" value="PROKAR_LIPOPROTEIN"/>
    <property type="match status" value="1"/>
</dbReference>
<dbReference type="InterPro" id="IPR011990">
    <property type="entry name" value="TPR-like_helical_dom_sf"/>
</dbReference>
<dbReference type="AlphaFoldDB" id="A0A432VZ69"/>
<feature type="signal peptide" evidence="1">
    <location>
        <begin position="1"/>
        <end position="20"/>
    </location>
</feature>
<keyword evidence="3" id="KW-1185">Reference proteome</keyword>
<evidence type="ECO:0008006" key="4">
    <source>
        <dbReference type="Google" id="ProtNLM"/>
    </source>
</evidence>
<name>A0A432VZ69_9GAMM</name>
<sequence>MRAHLIVVLSVLFLSACNSAAPMRSDEVSRLEEKALNAYRYGDLLAAESYLHRLLAQQDNDAQGWLLLGNIQLRQQRLNAAQHAYEQAILRDDSLLLAHHNLALVYLRLATQTLINGQAHTSKRSPLLEALLHLQAPHVP</sequence>
<feature type="chain" id="PRO_5019532211" description="Tetratricopeptide repeat protein" evidence="1">
    <location>
        <begin position="21"/>
        <end position="140"/>
    </location>
</feature>
<reference evidence="2 3" key="1">
    <citation type="journal article" date="2011" name="Front. Microbiol.">
        <title>Genomic signatures of strain selection and enhancement in Bacillus atrophaeus var. globigii, a historical biowarfare simulant.</title>
        <authorList>
            <person name="Gibbons H.S."/>
            <person name="Broomall S.M."/>
            <person name="McNew L.A."/>
            <person name="Daligault H."/>
            <person name="Chapman C."/>
            <person name="Bruce D."/>
            <person name="Karavis M."/>
            <person name="Krepps M."/>
            <person name="McGregor P.A."/>
            <person name="Hong C."/>
            <person name="Park K.H."/>
            <person name="Akmal A."/>
            <person name="Feldman A."/>
            <person name="Lin J.S."/>
            <person name="Chang W.E."/>
            <person name="Higgs B.W."/>
            <person name="Demirev P."/>
            <person name="Lindquist J."/>
            <person name="Liem A."/>
            <person name="Fochler E."/>
            <person name="Read T.D."/>
            <person name="Tapia R."/>
            <person name="Johnson S."/>
            <person name="Bishop-Lilly K.A."/>
            <person name="Detter C."/>
            <person name="Han C."/>
            <person name="Sozhamannan S."/>
            <person name="Rosenzweig C.N."/>
            <person name="Skowronski E.W."/>
        </authorList>
    </citation>
    <scope>NUCLEOTIDE SEQUENCE [LARGE SCALE GENOMIC DNA]</scope>
    <source>
        <strain evidence="2 3">AK5</strain>
    </source>
</reference>
<dbReference type="Gene3D" id="1.25.40.10">
    <property type="entry name" value="Tetratricopeptide repeat domain"/>
    <property type="match status" value="1"/>
</dbReference>
<accession>A0A432VZ69</accession>
<evidence type="ECO:0000313" key="2">
    <source>
        <dbReference type="EMBL" id="RUO21955.1"/>
    </source>
</evidence>
<protein>
    <recommendedName>
        <fullName evidence="4">Tetratricopeptide repeat protein</fullName>
    </recommendedName>
</protein>
<keyword evidence="1" id="KW-0732">Signal</keyword>
<gene>
    <name evidence="2" type="ORF">CWE06_03690</name>
</gene>
<evidence type="ECO:0000256" key="1">
    <source>
        <dbReference type="SAM" id="SignalP"/>
    </source>
</evidence>
<organism evidence="2 3">
    <name type="scientific">Aliidiomarina haloalkalitolerans</name>
    <dbReference type="NCBI Taxonomy" id="859059"/>
    <lineage>
        <taxon>Bacteria</taxon>
        <taxon>Pseudomonadati</taxon>
        <taxon>Pseudomonadota</taxon>
        <taxon>Gammaproteobacteria</taxon>
        <taxon>Alteromonadales</taxon>
        <taxon>Idiomarinaceae</taxon>
        <taxon>Aliidiomarina</taxon>
    </lineage>
</organism>